<feature type="transmembrane region" description="Helical" evidence="2">
    <location>
        <begin position="58"/>
        <end position="78"/>
    </location>
</feature>
<keyword evidence="2" id="KW-0472">Membrane</keyword>
<feature type="region of interest" description="Disordered" evidence="1">
    <location>
        <begin position="423"/>
        <end position="500"/>
    </location>
</feature>
<reference evidence="3 4" key="1">
    <citation type="submission" date="2016-03" db="EMBL/GenBank/DDBJ databases">
        <authorList>
            <person name="Ploux O."/>
        </authorList>
    </citation>
    <scope>NUCLEOTIDE SEQUENCE [LARGE SCALE GENOMIC DNA]</scope>
    <source>
        <strain evidence="3 4">UAMH 11012</strain>
    </source>
</reference>
<gene>
    <name evidence="3" type="ORF">PAC_04405</name>
</gene>
<protein>
    <submittedName>
        <fullName evidence="3">Uncharacterized protein</fullName>
    </submittedName>
</protein>
<dbReference type="EMBL" id="FJOG01000005">
    <property type="protein sequence ID" value="CZR54521.1"/>
    <property type="molecule type" value="Genomic_DNA"/>
</dbReference>
<feature type="compositionally biased region" description="Basic and acidic residues" evidence="1">
    <location>
        <begin position="423"/>
        <end position="436"/>
    </location>
</feature>
<feature type="transmembrane region" description="Helical" evidence="2">
    <location>
        <begin position="308"/>
        <end position="330"/>
    </location>
</feature>
<keyword evidence="2" id="KW-0812">Transmembrane</keyword>
<accession>A0A1L7WP47</accession>
<proteinExistence type="predicted"/>
<dbReference type="Proteomes" id="UP000184330">
    <property type="component" value="Unassembled WGS sequence"/>
</dbReference>
<organism evidence="3 4">
    <name type="scientific">Phialocephala subalpina</name>
    <dbReference type="NCBI Taxonomy" id="576137"/>
    <lineage>
        <taxon>Eukaryota</taxon>
        <taxon>Fungi</taxon>
        <taxon>Dikarya</taxon>
        <taxon>Ascomycota</taxon>
        <taxon>Pezizomycotina</taxon>
        <taxon>Leotiomycetes</taxon>
        <taxon>Helotiales</taxon>
        <taxon>Mollisiaceae</taxon>
        <taxon>Phialocephala</taxon>
        <taxon>Phialocephala fortinii species complex</taxon>
    </lineage>
</organism>
<name>A0A1L7WP47_9HELO</name>
<evidence type="ECO:0000256" key="1">
    <source>
        <dbReference type="SAM" id="MobiDB-lite"/>
    </source>
</evidence>
<keyword evidence="2" id="KW-1133">Transmembrane helix</keyword>
<feature type="transmembrane region" description="Helical" evidence="2">
    <location>
        <begin position="268"/>
        <end position="288"/>
    </location>
</feature>
<feature type="transmembrane region" description="Helical" evidence="2">
    <location>
        <begin position="12"/>
        <end position="37"/>
    </location>
</feature>
<feature type="transmembrane region" description="Helical" evidence="2">
    <location>
        <begin position="143"/>
        <end position="162"/>
    </location>
</feature>
<keyword evidence="4" id="KW-1185">Reference proteome</keyword>
<sequence length="531" mass="58479">MAPVEINTPPSSLPTAIVVSHLAAVGYILFVAGRSIYRSYIALPPSSSTRHREPLRKGHVQTFSILALVSLAFAGYYASRFGSLSYRVWATERGVELPDGLFGGKGALRGGEHPGRLHVVRWLSDTPFYRDALEIICEKARHFWWGQQISLGLISWSMYLAVEGHRRNISNLWAFLALSQLVSLSFAQNLFFIAVLLTPVPLPKNVRELTRTSVPATSSRYTQFLKSVVPTKPEGFIPNPKLYLLLLSSNFLAVLLLPAAANTTSFMATAFTSRLLPFSFLALPYVVPESWGTIHRLPHDSYVTYSKIFQTISALSAVLHLKSTFLALFYNTPDSTYYRHSLLHPFKEEHRSTFDRSTIALGRVFGAMGEHPAVSAVGWDVLLSGLSLGIWAAIRGLEANDMLTSSIPFMKLAAKEAEDSTLALKEDVEPENDKIDPGNTRRRPGRPKKHEEPDTVAPKRRGRSAKKAIELTNGVDEDDANYEPTESEKSEEGDEDVEEDWEIGALAWGLLSVGGLGVGSAGVLGAEVVGR</sequence>
<evidence type="ECO:0000313" key="3">
    <source>
        <dbReference type="EMBL" id="CZR54521.1"/>
    </source>
</evidence>
<evidence type="ECO:0000256" key="2">
    <source>
        <dbReference type="SAM" id="Phobius"/>
    </source>
</evidence>
<feature type="transmembrane region" description="Helical" evidence="2">
    <location>
        <begin position="174"/>
        <end position="197"/>
    </location>
</feature>
<evidence type="ECO:0000313" key="4">
    <source>
        <dbReference type="Proteomes" id="UP000184330"/>
    </source>
</evidence>
<feature type="compositionally biased region" description="Acidic residues" evidence="1">
    <location>
        <begin position="489"/>
        <end position="500"/>
    </location>
</feature>
<feature type="transmembrane region" description="Helical" evidence="2">
    <location>
        <begin position="242"/>
        <end position="261"/>
    </location>
</feature>
<dbReference type="AlphaFoldDB" id="A0A1L7WP47"/>
<dbReference type="OrthoDB" id="2126185at2759"/>